<comment type="caution">
    <text evidence="1">The sequence shown here is derived from an EMBL/GenBank/DDBJ whole genome shotgun (WGS) entry which is preliminary data.</text>
</comment>
<evidence type="ECO:0000313" key="2">
    <source>
        <dbReference type="Proteomes" id="UP000265520"/>
    </source>
</evidence>
<protein>
    <submittedName>
        <fullName evidence="1">Uncharacterized protein</fullName>
    </submittedName>
</protein>
<accession>A0A392Q3E5</accession>
<organism evidence="1 2">
    <name type="scientific">Trifolium medium</name>
    <dbReference type="NCBI Taxonomy" id="97028"/>
    <lineage>
        <taxon>Eukaryota</taxon>
        <taxon>Viridiplantae</taxon>
        <taxon>Streptophyta</taxon>
        <taxon>Embryophyta</taxon>
        <taxon>Tracheophyta</taxon>
        <taxon>Spermatophyta</taxon>
        <taxon>Magnoliopsida</taxon>
        <taxon>eudicotyledons</taxon>
        <taxon>Gunneridae</taxon>
        <taxon>Pentapetalae</taxon>
        <taxon>rosids</taxon>
        <taxon>fabids</taxon>
        <taxon>Fabales</taxon>
        <taxon>Fabaceae</taxon>
        <taxon>Papilionoideae</taxon>
        <taxon>50 kb inversion clade</taxon>
        <taxon>NPAAA clade</taxon>
        <taxon>Hologalegina</taxon>
        <taxon>IRL clade</taxon>
        <taxon>Trifolieae</taxon>
        <taxon>Trifolium</taxon>
    </lineage>
</organism>
<proteinExistence type="predicted"/>
<dbReference type="Proteomes" id="UP000265520">
    <property type="component" value="Unassembled WGS sequence"/>
</dbReference>
<dbReference type="AlphaFoldDB" id="A0A392Q3E5"/>
<keyword evidence="2" id="KW-1185">Reference proteome</keyword>
<feature type="non-terminal residue" evidence="1">
    <location>
        <position position="62"/>
    </location>
</feature>
<name>A0A392Q3E5_9FABA</name>
<evidence type="ECO:0000313" key="1">
    <source>
        <dbReference type="EMBL" id="MCI18624.1"/>
    </source>
</evidence>
<sequence>RNFGISQEEQGEASVFTQEFRVNFARGGIFGSAWKSKVKSLSSCTDFAWCEKEKHAVRRNYA</sequence>
<dbReference type="EMBL" id="LXQA010111090">
    <property type="protein sequence ID" value="MCI18624.1"/>
    <property type="molecule type" value="Genomic_DNA"/>
</dbReference>
<reference evidence="1 2" key="1">
    <citation type="journal article" date="2018" name="Front. Plant Sci.">
        <title>Red Clover (Trifolium pratense) and Zigzag Clover (T. medium) - A Picture of Genomic Similarities and Differences.</title>
        <authorList>
            <person name="Dluhosova J."/>
            <person name="Istvanek J."/>
            <person name="Nedelnik J."/>
            <person name="Repkova J."/>
        </authorList>
    </citation>
    <scope>NUCLEOTIDE SEQUENCE [LARGE SCALE GENOMIC DNA]</scope>
    <source>
        <strain evidence="2">cv. 10/8</strain>
        <tissue evidence="1">Leaf</tissue>
    </source>
</reference>
<feature type="non-terminal residue" evidence="1">
    <location>
        <position position="1"/>
    </location>
</feature>